<dbReference type="Proteomes" id="UP000784294">
    <property type="component" value="Unassembled WGS sequence"/>
</dbReference>
<dbReference type="EMBL" id="CAAALY010022556">
    <property type="protein sequence ID" value="VEL14851.1"/>
    <property type="molecule type" value="Genomic_DNA"/>
</dbReference>
<sequence length="47" mass="4769">MISAGLCDKVLGSPACTGSSESQVGEPSTFLYNPAVSTPGQSSFGFR</sequence>
<evidence type="ECO:0000256" key="1">
    <source>
        <dbReference type="SAM" id="MobiDB-lite"/>
    </source>
</evidence>
<comment type="caution">
    <text evidence="2">The sequence shown here is derived from an EMBL/GenBank/DDBJ whole genome shotgun (WGS) entry which is preliminary data.</text>
</comment>
<reference evidence="2" key="1">
    <citation type="submission" date="2018-11" db="EMBL/GenBank/DDBJ databases">
        <authorList>
            <consortium name="Pathogen Informatics"/>
        </authorList>
    </citation>
    <scope>NUCLEOTIDE SEQUENCE</scope>
</reference>
<gene>
    <name evidence="2" type="ORF">PXEA_LOCUS8291</name>
</gene>
<protein>
    <submittedName>
        <fullName evidence="2">Uncharacterized protein</fullName>
    </submittedName>
</protein>
<keyword evidence="3" id="KW-1185">Reference proteome</keyword>
<accession>A0A3S4ZLW0</accession>
<evidence type="ECO:0000313" key="3">
    <source>
        <dbReference type="Proteomes" id="UP000784294"/>
    </source>
</evidence>
<dbReference type="AlphaFoldDB" id="A0A3S4ZLW0"/>
<feature type="compositionally biased region" description="Polar residues" evidence="1">
    <location>
        <begin position="35"/>
        <end position="47"/>
    </location>
</feature>
<feature type="compositionally biased region" description="Polar residues" evidence="1">
    <location>
        <begin position="16"/>
        <end position="26"/>
    </location>
</feature>
<organism evidence="2 3">
    <name type="scientific">Protopolystoma xenopodis</name>
    <dbReference type="NCBI Taxonomy" id="117903"/>
    <lineage>
        <taxon>Eukaryota</taxon>
        <taxon>Metazoa</taxon>
        <taxon>Spiralia</taxon>
        <taxon>Lophotrochozoa</taxon>
        <taxon>Platyhelminthes</taxon>
        <taxon>Monogenea</taxon>
        <taxon>Polyopisthocotylea</taxon>
        <taxon>Polystomatidea</taxon>
        <taxon>Polystomatidae</taxon>
        <taxon>Protopolystoma</taxon>
    </lineage>
</organism>
<name>A0A3S4ZLW0_9PLAT</name>
<proteinExistence type="predicted"/>
<evidence type="ECO:0000313" key="2">
    <source>
        <dbReference type="EMBL" id="VEL14851.1"/>
    </source>
</evidence>
<feature type="region of interest" description="Disordered" evidence="1">
    <location>
        <begin position="16"/>
        <end position="47"/>
    </location>
</feature>